<sequence>MSEDPIQTLLSHCTLQQLEAIHTALEKRAAEKAAETAARRERQKLAAPPRSSTDVEKMADDLGLDLSGLMREISKR</sequence>
<protein>
    <submittedName>
        <fullName evidence="2">Uncharacterized protein</fullName>
    </submittedName>
</protein>
<gene>
    <name evidence="2" type="ORF">EOE65_16420</name>
</gene>
<feature type="region of interest" description="Disordered" evidence="1">
    <location>
        <begin position="32"/>
        <end position="58"/>
    </location>
</feature>
<feature type="compositionally biased region" description="Basic and acidic residues" evidence="1">
    <location>
        <begin position="32"/>
        <end position="44"/>
    </location>
</feature>
<keyword evidence="3" id="KW-1185">Reference proteome</keyword>
<proteinExistence type="predicted"/>
<accession>A0A437Q4C3</accession>
<dbReference type="AlphaFoldDB" id="A0A437Q4C3"/>
<evidence type="ECO:0000313" key="3">
    <source>
        <dbReference type="Proteomes" id="UP000282818"/>
    </source>
</evidence>
<evidence type="ECO:0000256" key="1">
    <source>
        <dbReference type="SAM" id="MobiDB-lite"/>
    </source>
</evidence>
<dbReference type="RefSeq" id="WP_127695743.1">
    <property type="nucleotide sequence ID" value="NZ_SACQ01000010.1"/>
</dbReference>
<evidence type="ECO:0000313" key="2">
    <source>
        <dbReference type="EMBL" id="RVU29355.1"/>
    </source>
</evidence>
<reference evidence="2 3" key="1">
    <citation type="submission" date="2019-01" db="EMBL/GenBank/DDBJ databases">
        <authorList>
            <person name="Chen W.-M."/>
        </authorList>
    </citation>
    <scope>NUCLEOTIDE SEQUENCE [LARGE SCALE GENOMIC DNA]</scope>
    <source>
        <strain evidence="2 3">HPM-16</strain>
    </source>
</reference>
<dbReference type="Proteomes" id="UP000282818">
    <property type="component" value="Unassembled WGS sequence"/>
</dbReference>
<organism evidence="2 3">
    <name type="scientific">Neptunomonas marina</name>
    <dbReference type="NCBI Taxonomy" id="1815562"/>
    <lineage>
        <taxon>Bacteria</taxon>
        <taxon>Pseudomonadati</taxon>
        <taxon>Pseudomonadota</taxon>
        <taxon>Gammaproteobacteria</taxon>
        <taxon>Oceanospirillales</taxon>
        <taxon>Oceanospirillaceae</taxon>
        <taxon>Neptunomonas</taxon>
    </lineage>
</organism>
<comment type="caution">
    <text evidence="2">The sequence shown here is derived from an EMBL/GenBank/DDBJ whole genome shotgun (WGS) entry which is preliminary data.</text>
</comment>
<dbReference type="EMBL" id="SACQ01000010">
    <property type="protein sequence ID" value="RVU29355.1"/>
    <property type="molecule type" value="Genomic_DNA"/>
</dbReference>
<name>A0A437Q4C3_9GAMM</name>